<dbReference type="SMART" id="SM00972">
    <property type="entry name" value="SCPU"/>
    <property type="match status" value="1"/>
</dbReference>
<dbReference type="Pfam" id="PF05229">
    <property type="entry name" value="SCPU"/>
    <property type="match status" value="1"/>
</dbReference>
<dbReference type="Proteomes" id="UP001174748">
    <property type="component" value="Unassembled WGS sequence"/>
</dbReference>
<protein>
    <submittedName>
        <fullName evidence="3">Spore coat U domain-containing protein</fullName>
    </submittedName>
</protein>
<gene>
    <name evidence="3" type="ORF">P9854_00550</name>
    <name evidence="4" type="ORF">P9921_04455</name>
</gene>
<dbReference type="EMBL" id="JARTLO010000001">
    <property type="protein sequence ID" value="MDK4764310.1"/>
    <property type="molecule type" value="Genomic_DNA"/>
</dbReference>
<name>A0AAW6WU96_9GAMM</name>
<keyword evidence="1" id="KW-0732">Signal</keyword>
<evidence type="ECO:0000313" key="4">
    <source>
        <dbReference type="EMBL" id="MDK5169736.1"/>
    </source>
</evidence>
<feature type="domain" description="Spore coat protein U/FanG" evidence="2">
    <location>
        <begin position="30"/>
        <end position="176"/>
    </location>
</feature>
<dbReference type="Proteomes" id="UP001173597">
    <property type="component" value="Unassembled WGS sequence"/>
</dbReference>
<sequence length="179" mass="17680">MMNKTLMVLTSVAPLLCISGTANAAGTIQGTLGVTITIGAGCVVTGGNSSGTTNDFGSISFGTYSSLANVITASATGSGGTGTLGLNCTTGTNYTVALDNGLNASGSQRRMASSVPAYISYNLYQDSAHALPWNSTTGTLTGTGTGSAIPLIVYGLVPAAGTTPAAGVYSDTVTMTVTW</sequence>
<proteinExistence type="predicted"/>
<reference evidence="3" key="1">
    <citation type="submission" date="2023-01" db="EMBL/GenBank/DDBJ databases">
        <title>Genomic dissection of endemic carbapenem resistance: metallo-beta-lactamase gene dissemination through clonal, plasmid and integron transfer pathways.</title>
        <authorList>
            <person name="Macesic N."/>
        </authorList>
    </citation>
    <scope>NUCLEOTIDE SEQUENCE</scope>
    <source>
        <strain evidence="4">CPO382</strain>
        <strain evidence="3">CPO573</strain>
    </source>
</reference>
<dbReference type="PANTHER" id="PTHR37089">
    <property type="entry name" value="PROTEIN U-RELATED"/>
    <property type="match status" value="1"/>
</dbReference>
<accession>A0AAW6WU96</accession>
<dbReference type="AlphaFoldDB" id="A0AAW6WU96"/>
<feature type="signal peptide" evidence="1">
    <location>
        <begin position="1"/>
        <end position="24"/>
    </location>
</feature>
<dbReference type="InterPro" id="IPR053167">
    <property type="entry name" value="Spore_coat_component"/>
</dbReference>
<feature type="chain" id="PRO_5043431628" evidence="1">
    <location>
        <begin position="25"/>
        <end position="179"/>
    </location>
</feature>
<dbReference type="PANTHER" id="PTHR37089:SF4">
    <property type="entry name" value="EXPORTED PROTEIN"/>
    <property type="match status" value="1"/>
</dbReference>
<evidence type="ECO:0000256" key="1">
    <source>
        <dbReference type="SAM" id="SignalP"/>
    </source>
</evidence>
<dbReference type="EMBL" id="JARTOI010000004">
    <property type="protein sequence ID" value="MDK5169736.1"/>
    <property type="molecule type" value="Genomic_DNA"/>
</dbReference>
<evidence type="ECO:0000313" key="5">
    <source>
        <dbReference type="Proteomes" id="UP001173597"/>
    </source>
</evidence>
<keyword evidence="6" id="KW-1185">Reference proteome</keyword>
<evidence type="ECO:0000313" key="6">
    <source>
        <dbReference type="Proteomes" id="UP001174748"/>
    </source>
</evidence>
<evidence type="ECO:0000313" key="3">
    <source>
        <dbReference type="EMBL" id="MDK4764310.1"/>
    </source>
</evidence>
<organism evidence="3 5">
    <name type="scientific">Serratia nevei</name>
    <dbReference type="NCBI Taxonomy" id="2703794"/>
    <lineage>
        <taxon>Bacteria</taxon>
        <taxon>Pseudomonadati</taxon>
        <taxon>Pseudomonadota</taxon>
        <taxon>Gammaproteobacteria</taxon>
        <taxon>Enterobacterales</taxon>
        <taxon>Yersiniaceae</taxon>
        <taxon>Serratia</taxon>
    </lineage>
</organism>
<comment type="caution">
    <text evidence="3">The sequence shown here is derived from an EMBL/GenBank/DDBJ whole genome shotgun (WGS) entry which is preliminary data.</text>
</comment>
<evidence type="ECO:0000259" key="2">
    <source>
        <dbReference type="Pfam" id="PF05229"/>
    </source>
</evidence>
<dbReference type="InterPro" id="IPR007893">
    <property type="entry name" value="Spore_coat_U/FanG"/>
</dbReference>